<evidence type="ECO:0000256" key="1">
    <source>
        <dbReference type="ARBA" id="ARBA00004613"/>
    </source>
</evidence>
<dbReference type="PROSITE" id="PS51446">
    <property type="entry name" value="PACIFASTIN"/>
    <property type="match status" value="1"/>
</dbReference>
<sequence>MPLHLYLMLTFRFPKGACVPNAQFVINNRLCLCNNYGLWTEASCTIIERRQQCQVGTIVREGCNQCICQPNGQFVCSNIYCSKNQALADYNPKCIPFKSYYINCSLCTCPASGISSEAHCSKDTSCVADTNSFDFQVVKRNYCIPNVMYIFPCIECVCSENGFFALDKCIEKCQTPAKQNSRRCIPGTYYRKDCDVCLCPENSNLDETLCTKVTCGKDSSQPIFFDLRHSSVQCEPLSFMKPRCLFCDCNFEGTVKEDSCVEIDCAKAVDIQLYPERTSCSPGEVVPNCMECFCPKIAITDANYCTNVCNYQHKLRILEKVVNESIMDIIDLQTLKKSDDDEFCEPNKIYSEDGRYCLCPENGYKSYKFCTSSKVQIASKTVKENVNTTTDCKPGTYVDVDCNSCYCPKTGKIDLKWCTYDDCIAKKTIEAAHKSNIVPLKPVNSDGACVPGSISKAKCNFCICPDSGFLKERACTKNNCYDAEEDLTIGMDRFTCEPLAYYEVDCNICFCPRDGIKNVAKCTKTHCEKMFLRSNECGPGQLFTDGCNVCVCPPNGDKSDKACTEHQCDIAPLSLANLSQNLLQSKDKVETARTLDHCFPGEEFTKGCKICVCPETGLKMYASCETITCDESKNHTMADVNDLPVTDTEISDVNSVPHKRVRRFELDLCMEYTVHVESERHSCTPGSMYIVRCQQCICPYMGNINKFCRPLPKSTYCEQAYPGFNYLPMGRRCDNCTREEEEKALQQVNETIVLKVTHQHTKYRCETLGKILDECFICTCEEGKLGLTSRQYCTPNSIIVIGCNVCRCDEKGKVNREFCTHRTCTNHISHKTRRSYNVDGSCEPGNWYSTEPCQICYCVVRSKLVCNSVNKRDKLPLGKFDFTICGNNFIQEATELVSESQNLRQIKNKKKRKSIKKRLKKTTTTVSPESFNTDEVYTELAESKRNDRSNLGRRTVDSNYKMREADPTLPLYDENNGLFTALKDLDVLDHTQLEVTKQDIEDVDRGTENTGINFPSLLDNVLNAIQEINVGMEGHGVWRSTPTACSPGVHYRRGAMLCVCNEDGNWPNPVCRDLLRVLHAVELTSLTQPTSNFTCVPTKLYVVGCNVCFCPSAGHLDPDLCTNNTCLNDDPILEANTTHIARSDRLDESLEIYASCKPTLLYSLGCMSCKCLRNNRLVCDTCGPKKRSAINEDPGPCHDRRPGDIFQDDCNFCYCDEKQRKICSVRQCLDKTDALTDVGKHSVNFISTTSPVDDEDCTPGTVFSKECNTCKCIKLSNGKKIIRCTVKLCDRKTPLDIVKRDCVLNTAYESKCMICNCEQVNGEKTQSCHSKPSCHSSQAPVDLKSLHGFCEPLRIYINGCNKCRCLMDGETLMCTTKRCAKRSDPISVEIVPVKRTQRDICPKGHSFKLKCNVCFCLSTSNAMCTTAKCHNKPTKINPIIH</sequence>
<evidence type="ECO:0000313" key="11">
    <source>
        <dbReference type="Proteomes" id="UP001497472"/>
    </source>
</evidence>
<reference evidence="10 11" key="1">
    <citation type="submission" date="2023-11" db="EMBL/GenBank/DDBJ databases">
        <authorList>
            <person name="Okamura Y."/>
        </authorList>
    </citation>
    <scope>NUCLEOTIDE SEQUENCE [LARGE SCALE GENOMIC DNA]</scope>
</reference>
<accession>A0AAV1J3T6</accession>
<dbReference type="InterPro" id="IPR036201">
    <property type="entry name" value="Pacifastin_dom_sf"/>
</dbReference>
<comment type="similarity">
    <text evidence="6 7">Belongs to the protease inhibitor I19 family.</text>
</comment>
<keyword evidence="3 7" id="KW-0646">Protease inhibitor</keyword>
<dbReference type="Pfam" id="PF05375">
    <property type="entry name" value="Pacifastin_I"/>
    <property type="match status" value="1"/>
</dbReference>
<evidence type="ECO:0000256" key="6">
    <source>
        <dbReference type="ARBA" id="ARBA00029459"/>
    </source>
</evidence>
<feature type="chain" id="PRO_5043370738" description="Pacifastin domain-containing protein" evidence="8">
    <location>
        <begin position="19"/>
        <end position="1441"/>
    </location>
</feature>
<organism evidence="10 11">
    <name type="scientific">Leptosia nina</name>
    <dbReference type="NCBI Taxonomy" id="320188"/>
    <lineage>
        <taxon>Eukaryota</taxon>
        <taxon>Metazoa</taxon>
        <taxon>Ecdysozoa</taxon>
        <taxon>Arthropoda</taxon>
        <taxon>Hexapoda</taxon>
        <taxon>Insecta</taxon>
        <taxon>Pterygota</taxon>
        <taxon>Neoptera</taxon>
        <taxon>Endopterygota</taxon>
        <taxon>Lepidoptera</taxon>
        <taxon>Glossata</taxon>
        <taxon>Ditrysia</taxon>
        <taxon>Papilionoidea</taxon>
        <taxon>Pieridae</taxon>
        <taxon>Pierinae</taxon>
        <taxon>Leptosia</taxon>
    </lineage>
</organism>
<keyword evidence="11" id="KW-1185">Reference proteome</keyword>
<evidence type="ECO:0000256" key="4">
    <source>
        <dbReference type="ARBA" id="ARBA00022900"/>
    </source>
</evidence>
<dbReference type="SUPFAM" id="SSF57283">
    <property type="entry name" value="PMP inhibitors"/>
    <property type="match status" value="5"/>
</dbReference>
<feature type="domain" description="Pacifastin" evidence="9">
    <location>
        <begin position="1254"/>
        <end position="1292"/>
    </location>
</feature>
<feature type="signal peptide" evidence="8">
    <location>
        <begin position="1"/>
        <end position="18"/>
    </location>
</feature>
<evidence type="ECO:0000256" key="2">
    <source>
        <dbReference type="ARBA" id="ARBA00022525"/>
    </source>
</evidence>
<evidence type="ECO:0000256" key="3">
    <source>
        <dbReference type="ARBA" id="ARBA00022690"/>
    </source>
</evidence>
<feature type="disulfide bond" evidence="7">
    <location>
        <begin position="1257"/>
        <end position="1272"/>
    </location>
</feature>
<evidence type="ECO:0000256" key="8">
    <source>
        <dbReference type="SAM" id="SignalP"/>
    </source>
</evidence>
<evidence type="ECO:0000259" key="9">
    <source>
        <dbReference type="PROSITE" id="PS51446"/>
    </source>
</evidence>
<proteinExistence type="inferred from homology"/>
<gene>
    <name evidence="10" type="ORF">LNINA_LOCUS3320</name>
</gene>
<comment type="caution">
    <text evidence="10">The sequence shown here is derived from an EMBL/GenBank/DDBJ whole genome shotgun (WGS) entry which is preliminary data.</text>
</comment>
<comment type="caution">
    <text evidence="7">Lacks conserved residue(s) required for the propagation of feature annotation.</text>
</comment>
<evidence type="ECO:0000256" key="5">
    <source>
        <dbReference type="ARBA" id="ARBA00023157"/>
    </source>
</evidence>
<dbReference type="GO" id="GO:0004867">
    <property type="term" value="F:serine-type endopeptidase inhibitor activity"/>
    <property type="evidence" value="ECO:0007669"/>
    <property type="project" value="UniProtKB-UniRule"/>
</dbReference>
<name>A0AAV1J3T6_9NEOP</name>
<evidence type="ECO:0000256" key="7">
    <source>
        <dbReference type="PROSITE-ProRule" id="PRU00776"/>
    </source>
</evidence>
<keyword evidence="2" id="KW-0964">Secreted</keyword>
<keyword evidence="5 7" id="KW-1015">Disulfide bond</keyword>
<comment type="subcellular location">
    <subcellularLocation>
        <location evidence="1">Secreted</location>
    </subcellularLocation>
</comment>
<dbReference type="GO" id="GO:0005576">
    <property type="term" value="C:extracellular region"/>
    <property type="evidence" value="ECO:0007669"/>
    <property type="project" value="UniProtKB-SubCell"/>
</dbReference>
<keyword evidence="4 7" id="KW-0722">Serine protease inhibitor</keyword>
<dbReference type="EMBL" id="CAVLEF010000004">
    <property type="protein sequence ID" value="CAK1543508.1"/>
    <property type="molecule type" value="Genomic_DNA"/>
</dbReference>
<keyword evidence="8" id="KW-0732">Signal</keyword>
<dbReference type="Proteomes" id="UP001497472">
    <property type="component" value="Unassembled WGS sequence"/>
</dbReference>
<feature type="site" description="Reactive bond" evidence="7">
    <location>
        <begin position="1286"/>
        <end position="1287"/>
    </location>
</feature>
<dbReference type="InterPro" id="IPR008037">
    <property type="entry name" value="Pacifastin_dom"/>
</dbReference>
<protein>
    <recommendedName>
        <fullName evidence="9">Pacifastin domain-containing protein</fullName>
    </recommendedName>
</protein>
<evidence type="ECO:0000313" key="10">
    <source>
        <dbReference type="EMBL" id="CAK1543508.1"/>
    </source>
</evidence>